<dbReference type="GO" id="GO:0046872">
    <property type="term" value="F:metal ion binding"/>
    <property type="evidence" value="ECO:0007669"/>
    <property type="project" value="UniProtKB-KW"/>
</dbReference>
<evidence type="ECO:0000313" key="11">
    <source>
        <dbReference type="EMBL" id="OGK00455.1"/>
    </source>
</evidence>
<keyword evidence="6" id="KW-0067">ATP-binding</keyword>
<evidence type="ECO:0000256" key="9">
    <source>
        <dbReference type="ARBA" id="ARBA00047890"/>
    </source>
</evidence>
<dbReference type="CDD" id="cd01995">
    <property type="entry name" value="QueC-like"/>
    <property type="match status" value="1"/>
</dbReference>
<dbReference type="EMBL" id="MFYX01000146">
    <property type="protein sequence ID" value="OGK00455.1"/>
    <property type="molecule type" value="Genomic_DNA"/>
</dbReference>
<comment type="similarity">
    <text evidence="7">Belongs to the QueC family.</text>
</comment>
<comment type="caution">
    <text evidence="11">The sequence shown here is derived from an EMBL/GenBank/DDBJ whole genome shotgun (WGS) entry which is preliminary data.</text>
</comment>
<gene>
    <name evidence="11" type="ORF">A2519_10625</name>
</gene>
<evidence type="ECO:0000256" key="2">
    <source>
        <dbReference type="ARBA" id="ARBA00022598"/>
    </source>
</evidence>
<dbReference type="NCBIfam" id="TIGR00364">
    <property type="entry name" value="7-cyano-7-deazaguanine synthase QueC"/>
    <property type="match status" value="1"/>
</dbReference>
<keyword evidence="10" id="KW-0732">Signal</keyword>
<evidence type="ECO:0000256" key="5">
    <source>
        <dbReference type="ARBA" id="ARBA00022833"/>
    </source>
</evidence>
<feature type="signal peptide" evidence="10">
    <location>
        <begin position="1"/>
        <end position="20"/>
    </location>
</feature>
<evidence type="ECO:0000256" key="6">
    <source>
        <dbReference type="ARBA" id="ARBA00022840"/>
    </source>
</evidence>
<dbReference type="Gene3D" id="3.40.50.620">
    <property type="entry name" value="HUPs"/>
    <property type="match status" value="1"/>
</dbReference>
<keyword evidence="2" id="KW-0436">Ligase</keyword>
<reference evidence="11 12" key="1">
    <citation type="journal article" date="2016" name="Nat. Commun.">
        <title>Thousands of microbial genomes shed light on interconnected biogeochemical processes in an aquifer system.</title>
        <authorList>
            <person name="Anantharaman K."/>
            <person name="Brown C.T."/>
            <person name="Hug L.A."/>
            <person name="Sharon I."/>
            <person name="Castelle C.J."/>
            <person name="Probst A.J."/>
            <person name="Thomas B.C."/>
            <person name="Singh A."/>
            <person name="Wilkins M.J."/>
            <person name="Karaoz U."/>
            <person name="Brodie E.L."/>
            <person name="Williams K.H."/>
            <person name="Hubbard S.S."/>
            <person name="Banfield J.F."/>
        </authorList>
    </citation>
    <scope>NUCLEOTIDE SEQUENCE [LARGE SCALE GENOMIC DNA]</scope>
</reference>
<proteinExistence type="inferred from homology"/>
<dbReference type="PIRSF" id="PIRSF006293">
    <property type="entry name" value="ExsB"/>
    <property type="match status" value="1"/>
</dbReference>
<dbReference type="Pfam" id="PF06508">
    <property type="entry name" value="QueC"/>
    <property type="match status" value="1"/>
</dbReference>
<organism evidence="11 12">
    <name type="scientific">Candidatus Raymondbacteria bacterium RIFOXYD12_FULL_49_13</name>
    <dbReference type="NCBI Taxonomy" id="1817890"/>
    <lineage>
        <taxon>Bacteria</taxon>
        <taxon>Raymondiibacteriota</taxon>
    </lineage>
</organism>
<dbReference type="InterPro" id="IPR014729">
    <property type="entry name" value="Rossmann-like_a/b/a_fold"/>
</dbReference>
<evidence type="ECO:0000256" key="8">
    <source>
        <dbReference type="ARBA" id="ARBA00039149"/>
    </source>
</evidence>
<dbReference type="InterPro" id="IPR018317">
    <property type="entry name" value="QueC"/>
</dbReference>
<comment type="catalytic activity">
    <reaction evidence="9">
        <text>7-carboxy-7-carbaguanine + NH4(+) + 2 ATP = 7-cyano-7-carbaguanine + 2 AMP + 2 diphosphate + 2 H(+)</text>
        <dbReference type="Rhea" id="RHEA:27982"/>
        <dbReference type="ChEBI" id="CHEBI:15378"/>
        <dbReference type="ChEBI" id="CHEBI:28938"/>
        <dbReference type="ChEBI" id="CHEBI:30616"/>
        <dbReference type="ChEBI" id="CHEBI:33019"/>
        <dbReference type="ChEBI" id="CHEBI:45075"/>
        <dbReference type="ChEBI" id="CHEBI:61036"/>
        <dbReference type="ChEBI" id="CHEBI:456215"/>
        <dbReference type="EC" id="6.3.4.20"/>
    </reaction>
</comment>
<dbReference type="AlphaFoldDB" id="A0A1F7F1B1"/>
<protein>
    <recommendedName>
        <fullName evidence="8">7-cyano-7-deazaguanine synthase</fullName>
        <ecNumber evidence="8">6.3.4.20</ecNumber>
    </recommendedName>
</protein>
<accession>A0A1F7F1B1</accession>
<keyword evidence="5" id="KW-0862">Zinc</keyword>
<dbReference type="GO" id="GO:0016874">
    <property type="term" value="F:ligase activity"/>
    <property type="evidence" value="ECO:0007669"/>
    <property type="project" value="UniProtKB-KW"/>
</dbReference>
<keyword evidence="4" id="KW-0547">Nucleotide-binding</keyword>
<evidence type="ECO:0000313" key="12">
    <source>
        <dbReference type="Proteomes" id="UP000179243"/>
    </source>
</evidence>
<evidence type="ECO:0000256" key="1">
    <source>
        <dbReference type="ARBA" id="ARBA00005061"/>
    </source>
</evidence>
<evidence type="ECO:0000256" key="4">
    <source>
        <dbReference type="ARBA" id="ARBA00022741"/>
    </source>
</evidence>
<evidence type="ECO:0000256" key="7">
    <source>
        <dbReference type="ARBA" id="ARBA00037993"/>
    </source>
</evidence>
<comment type="pathway">
    <text evidence="1">Purine metabolism; 7-cyano-7-deazaguanine biosynthesis.</text>
</comment>
<name>A0A1F7F1B1_UNCRA</name>
<keyword evidence="3" id="KW-0479">Metal-binding</keyword>
<dbReference type="EC" id="6.3.4.20" evidence="8"/>
<feature type="chain" id="PRO_5009528332" description="7-cyano-7-deazaguanine synthase" evidence="10">
    <location>
        <begin position="21"/>
        <end position="227"/>
    </location>
</feature>
<evidence type="ECO:0000256" key="3">
    <source>
        <dbReference type="ARBA" id="ARBA00022723"/>
    </source>
</evidence>
<dbReference type="SUPFAM" id="SSF52402">
    <property type="entry name" value="Adenine nucleotide alpha hydrolases-like"/>
    <property type="match status" value="1"/>
</dbReference>
<dbReference type="GO" id="GO:0005524">
    <property type="term" value="F:ATP binding"/>
    <property type="evidence" value="ECO:0007669"/>
    <property type="project" value="UniProtKB-KW"/>
</dbReference>
<evidence type="ECO:0000256" key="10">
    <source>
        <dbReference type="SAM" id="SignalP"/>
    </source>
</evidence>
<dbReference type="Proteomes" id="UP000179243">
    <property type="component" value="Unassembled WGS sequence"/>
</dbReference>
<dbReference type="PANTHER" id="PTHR42914">
    <property type="entry name" value="7-CYANO-7-DEAZAGUANINE SYNTHASE"/>
    <property type="match status" value="1"/>
</dbReference>
<dbReference type="PANTHER" id="PTHR42914:SF1">
    <property type="entry name" value="7-CYANO-7-DEAZAGUANINE SYNTHASE"/>
    <property type="match status" value="1"/>
</dbReference>
<sequence length="227" mass="25215">MKKKNVLVIVSGGINSCLTAALVAAKYNPLFLHVSYGQKVEKRELKAFKDLASYFKVKKRLVASIKYLKEIGGSSLTDRNINIALANGENKKIPTSYVAFLNTHCIAIAVSWAEVIGVDKIFFGANEGGELSYPDCSKNYFAAMNKVISEGTRPDVKISLETPLISLKKSDIVKQAQDMGLPLHLTWSCYKNNDIACGECDACMRRLKGFKKAKLYDPLEYMVYPKL</sequence>